<evidence type="ECO:0000313" key="2">
    <source>
        <dbReference type="Proteomes" id="UP001209701"/>
    </source>
</evidence>
<comment type="caution">
    <text evidence="1">The sequence shown here is derived from an EMBL/GenBank/DDBJ whole genome shotgun (WGS) entry which is preliminary data.</text>
</comment>
<accession>A0ABT2YMW1</accession>
<organism evidence="1 2">
    <name type="scientific">Roseateles oligotrophus</name>
    <dbReference type="NCBI Taxonomy" id="1769250"/>
    <lineage>
        <taxon>Bacteria</taxon>
        <taxon>Pseudomonadati</taxon>
        <taxon>Pseudomonadota</taxon>
        <taxon>Betaproteobacteria</taxon>
        <taxon>Burkholderiales</taxon>
        <taxon>Sphaerotilaceae</taxon>
        <taxon>Roseateles</taxon>
    </lineage>
</organism>
<proteinExistence type="predicted"/>
<evidence type="ECO:0000313" key="1">
    <source>
        <dbReference type="EMBL" id="MCV2371405.1"/>
    </source>
</evidence>
<dbReference type="Proteomes" id="UP001209701">
    <property type="component" value="Unassembled WGS sequence"/>
</dbReference>
<sequence length="129" mass="14999">MPRMVSSRVSKLNESLTGALIHKVMAQIFPKKNDYGTASFDELVPELLRFGIRTRKDFKQLMVSNKRQLLEIDRSPLSAWEILHAKQTLGEEFVKDSIRRQYWFAFPALVRTAMELEFGEEACVYEEEA</sequence>
<gene>
    <name evidence="1" type="ORF">LNV07_25240</name>
</gene>
<keyword evidence="2" id="KW-1185">Reference proteome</keyword>
<reference evidence="1 2" key="1">
    <citation type="submission" date="2021-11" db="EMBL/GenBank/DDBJ databases">
        <authorList>
            <person name="Liang Q."/>
            <person name="Mou H."/>
            <person name="Liu Z."/>
        </authorList>
    </citation>
    <scope>NUCLEOTIDE SEQUENCE [LARGE SCALE GENOMIC DNA]</scope>
    <source>
        <strain evidence="1 2">CHU3</strain>
    </source>
</reference>
<protein>
    <submittedName>
        <fullName evidence="1">Uncharacterized protein</fullName>
    </submittedName>
</protein>
<name>A0ABT2YMW1_9BURK</name>
<dbReference type="EMBL" id="JAJIRN010000026">
    <property type="protein sequence ID" value="MCV2371405.1"/>
    <property type="molecule type" value="Genomic_DNA"/>
</dbReference>